<feature type="compositionally biased region" description="Polar residues" evidence="2">
    <location>
        <begin position="1"/>
        <end position="11"/>
    </location>
</feature>
<evidence type="ECO:0008006" key="5">
    <source>
        <dbReference type="Google" id="ProtNLM"/>
    </source>
</evidence>
<sequence>MLLPRHSSSSLAACAPAVRKQAQPQIRVQEKSGRGESSSAPHQVKVTHPAELSCHVDKSGCCLKTSQIRVSWSRRASLHLDGDSCLNLAGFGESVSSEDCGISKIESYGCKDVFISESHLTLAFPDRIETWDLQKREKSPSWSMDIKTHAEGSDVNLPLVPGGYIALKTPLYCTLPGHLKARSLALGAEHAVLLTATGAVYSWGLGSHGQLGHGLLTSEEEPRVVEALWGMPMTRVATGGWHSACISDGGDLYVWGWNESGQLGLPSRGLRKSQQKSSQQTGELCYDTSTPADEKLKEEEEHEDVFISIQAFPALLDVSPSCEIQTVSCGSRHTAAVTTTGDLYTWGWGEYGQLGHQTVTSSDEPQRVEFFRAEQMRVLDVVCGTWNTFAAAVKEEVACAENSTKCTC</sequence>
<feature type="repeat" description="RCC1" evidence="1">
    <location>
        <begin position="250"/>
        <end position="340"/>
    </location>
</feature>
<dbReference type="InterPro" id="IPR052830">
    <property type="entry name" value="RCC1_domain-containing"/>
</dbReference>
<dbReference type="Ensembl" id="ENSOABT00000078420.1">
    <property type="protein sequence ID" value="ENSOABP00000068927.1"/>
    <property type="gene ID" value="ENSOABG00000003016.2"/>
</dbReference>
<dbReference type="InterPro" id="IPR000408">
    <property type="entry name" value="Reg_chr_condens"/>
</dbReference>
<dbReference type="PROSITE" id="PS00626">
    <property type="entry name" value="RCC1_2"/>
    <property type="match status" value="2"/>
</dbReference>
<evidence type="ECO:0000256" key="2">
    <source>
        <dbReference type="SAM" id="MobiDB-lite"/>
    </source>
</evidence>
<evidence type="ECO:0000256" key="1">
    <source>
        <dbReference type="PROSITE-ProRule" id="PRU00235"/>
    </source>
</evidence>
<dbReference type="AlphaFoldDB" id="A0AAZ1XMW3"/>
<gene>
    <name evidence="3" type="primary">RCCD1</name>
</gene>
<reference evidence="3" key="3">
    <citation type="submission" date="2025-09" db="UniProtKB">
        <authorList>
            <consortium name="Ensembl"/>
        </authorList>
    </citation>
    <scope>IDENTIFICATION</scope>
</reference>
<feature type="repeat" description="RCC1" evidence="1">
    <location>
        <begin position="341"/>
        <end position="394"/>
    </location>
</feature>
<feature type="compositionally biased region" description="Polar residues" evidence="2">
    <location>
        <begin position="275"/>
        <end position="288"/>
    </location>
</feature>
<proteinExistence type="predicted"/>
<evidence type="ECO:0000313" key="4">
    <source>
        <dbReference type="Proteomes" id="UP000472276"/>
    </source>
</evidence>
<feature type="repeat" description="RCC1" evidence="1">
    <location>
        <begin position="198"/>
        <end position="249"/>
    </location>
</feature>
<evidence type="ECO:0000313" key="3">
    <source>
        <dbReference type="Ensembl" id="ENSOABP00000068927.1"/>
    </source>
</evidence>
<dbReference type="GeneID" id="116335805"/>
<dbReference type="InterPro" id="IPR009091">
    <property type="entry name" value="RCC1/BLIP-II"/>
</dbReference>
<dbReference type="Proteomes" id="UP000472276">
    <property type="component" value="Unassembled WGS sequence"/>
</dbReference>
<dbReference type="Pfam" id="PF00415">
    <property type="entry name" value="RCC1"/>
    <property type="match status" value="3"/>
</dbReference>
<dbReference type="RefSeq" id="XP_039471792.1">
    <property type="nucleotide sequence ID" value="XM_039615858.1"/>
</dbReference>
<accession>A0AAZ1XMW3</accession>
<dbReference type="PRINTS" id="PR00633">
    <property type="entry name" value="RCCNDNSATION"/>
</dbReference>
<reference evidence="4" key="1">
    <citation type="submission" date="2020-03" db="EMBL/GenBank/DDBJ databases">
        <title>Evolution of repeat sequences and sex chromosomes of tilapia species revealed by chromosome-level genomes.</title>
        <authorList>
            <person name="Xu L."/>
            <person name="Tao W."/>
            <person name="Wang D."/>
            <person name="Zhou Q."/>
        </authorList>
    </citation>
    <scope>NUCLEOTIDE SEQUENCE [LARGE SCALE GENOMIC DNA]</scope>
    <source>
        <strain evidence="4">Israel</strain>
    </source>
</reference>
<protein>
    <recommendedName>
        <fullName evidence="5">RCC1 domain containing 1</fullName>
    </recommendedName>
</protein>
<dbReference type="Gene3D" id="2.130.10.30">
    <property type="entry name" value="Regulator of chromosome condensation 1/beta-lactamase-inhibitor protein II"/>
    <property type="match status" value="1"/>
</dbReference>
<dbReference type="PROSITE" id="PS50012">
    <property type="entry name" value="RCC1_3"/>
    <property type="match status" value="3"/>
</dbReference>
<organism evidence="3 4">
    <name type="scientific">Oreochromis aureus</name>
    <name type="common">Israeli tilapia</name>
    <name type="synonym">Chromis aureus</name>
    <dbReference type="NCBI Taxonomy" id="47969"/>
    <lineage>
        <taxon>Eukaryota</taxon>
        <taxon>Metazoa</taxon>
        <taxon>Chordata</taxon>
        <taxon>Craniata</taxon>
        <taxon>Vertebrata</taxon>
        <taxon>Euteleostomi</taxon>
        <taxon>Actinopterygii</taxon>
        <taxon>Neopterygii</taxon>
        <taxon>Teleostei</taxon>
        <taxon>Neoteleostei</taxon>
        <taxon>Acanthomorphata</taxon>
        <taxon>Ovalentaria</taxon>
        <taxon>Cichlomorphae</taxon>
        <taxon>Cichliformes</taxon>
        <taxon>Cichlidae</taxon>
        <taxon>African cichlids</taxon>
        <taxon>Pseudocrenilabrinae</taxon>
        <taxon>Oreochromini</taxon>
        <taxon>Oreochromis</taxon>
    </lineage>
</organism>
<dbReference type="PANTHER" id="PTHR46849:SF1">
    <property type="entry name" value="RCC1 DOMAIN-CONTAINING PROTEIN 1"/>
    <property type="match status" value="1"/>
</dbReference>
<feature type="region of interest" description="Disordered" evidence="2">
    <location>
        <begin position="266"/>
        <end position="288"/>
    </location>
</feature>
<reference evidence="3" key="2">
    <citation type="submission" date="2025-08" db="UniProtKB">
        <authorList>
            <consortium name="Ensembl"/>
        </authorList>
    </citation>
    <scope>IDENTIFICATION</scope>
</reference>
<feature type="region of interest" description="Disordered" evidence="2">
    <location>
        <begin position="1"/>
        <end position="44"/>
    </location>
</feature>
<dbReference type="PANTHER" id="PTHR46849">
    <property type="entry name" value="RCC1 DOMAIN-CONTAINING PROTEIN 1"/>
    <property type="match status" value="1"/>
</dbReference>
<dbReference type="SUPFAM" id="SSF50985">
    <property type="entry name" value="RCC1/BLIP-II"/>
    <property type="match status" value="1"/>
</dbReference>
<name>A0AAZ1XMW3_OREAU</name>
<keyword evidence="4" id="KW-1185">Reference proteome</keyword>